<name>A0A381R478_9ZZZZ</name>
<gene>
    <name evidence="2" type="ORF">METZ01_LOCUS39400</name>
</gene>
<dbReference type="SUPFAM" id="SSF53448">
    <property type="entry name" value="Nucleotide-diphospho-sugar transferases"/>
    <property type="match status" value="1"/>
</dbReference>
<dbReference type="Pfam" id="PF00483">
    <property type="entry name" value="NTP_transferase"/>
    <property type="match status" value="1"/>
</dbReference>
<dbReference type="PANTHER" id="PTHR47183">
    <property type="entry name" value="GLUCOSE-1-PHOSPHATE CYTIDYLYLTRANSFERASE-RELATED"/>
    <property type="match status" value="1"/>
</dbReference>
<dbReference type="GO" id="GO:0047343">
    <property type="term" value="F:glucose-1-phosphate cytidylyltransferase activity"/>
    <property type="evidence" value="ECO:0007669"/>
    <property type="project" value="InterPro"/>
</dbReference>
<dbReference type="InterPro" id="IPR046981">
    <property type="entry name" value="G1P_cyt_trans"/>
</dbReference>
<dbReference type="EMBL" id="UINC01001687">
    <property type="protein sequence ID" value="SUZ86546.1"/>
    <property type="molecule type" value="Genomic_DNA"/>
</dbReference>
<dbReference type="GO" id="GO:0009243">
    <property type="term" value="P:O antigen biosynthetic process"/>
    <property type="evidence" value="ECO:0007669"/>
    <property type="project" value="InterPro"/>
</dbReference>
<organism evidence="2">
    <name type="scientific">marine metagenome</name>
    <dbReference type="NCBI Taxonomy" id="408172"/>
    <lineage>
        <taxon>unclassified sequences</taxon>
        <taxon>metagenomes</taxon>
        <taxon>ecological metagenomes</taxon>
    </lineage>
</organism>
<dbReference type="Gene3D" id="3.90.550.10">
    <property type="entry name" value="Spore Coat Polysaccharide Biosynthesis Protein SpsA, Chain A"/>
    <property type="match status" value="1"/>
</dbReference>
<evidence type="ECO:0000313" key="2">
    <source>
        <dbReference type="EMBL" id="SUZ86546.1"/>
    </source>
</evidence>
<sequence>MNIPVMILCGGLGTRLHEATEVRPKPMVEIGGRPILWHLMKYYASYGLDEFILCLGYKGSVIKDYFLNYKSLNSDITLQLNQPDKVRYHGSNSEETWRVTLVETGDRAQTGARVARAAHYVDNDIFCLTYGDGLADIDIQALLRFHLSHGRVGTVTGVHPPGRFGEISLGTQGEVQQFNEKPQVTDGIINGGFFVFNRSFFEKYLDVRDDLVLEQDPLQQLAKDGELMVYSHTGFWQPMDTYRELKLLQGYWSDGKAPWKIWE</sequence>
<dbReference type="PANTHER" id="PTHR47183:SF1">
    <property type="entry name" value="GLUCOSE-1-PHOSPHATE CYTIDYLYLTRANSFERASE"/>
    <property type="match status" value="1"/>
</dbReference>
<dbReference type="AlphaFoldDB" id="A0A381R478"/>
<evidence type="ECO:0000259" key="1">
    <source>
        <dbReference type="Pfam" id="PF00483"/>
    </source>
</evidence>
<accession>A0A381R478</accession>
<dbReference type="InterPro" id="IPR005835">
    <property type="entry name" value="NTP_transferase_dom"/>
</dbReference>
<protein>
    <recommendedName>
        <fullName evidence="1">Nucleotidyl transferase domain-containing protein</fullName>
    </recommendedName>
</protein>
<dbReference type="CDD" id="cd02524">
    <property type="entry name" value="G1P_cytidylyltransferase"/>
    <property type="match status" value="1"/>
</dbReference>
<dbReference type="InterPro" id="IPR029044">
    <property type="entry name" value="Nucleotide-diphossugar_trans"/>
</dbReference>
<dbReference type="InterPro" id="IPR013446">
    <property type="entry name" value="G1P_cyt_trans-like"/>
</dbReference>
<dbReference type="NCBIfam" id="TIGR02623">
    <property type="entry name" value="G1P_cyt_trans"/>
    <property type="match status" value="1"/>
</dbReference>
<proteinExistence type="predicted"/>
<reference evidence="2" key="1">
    <citation type="submission" date="2018-05" db="EMBL/GenBank/DDBJ databases">
        <authorList>
            <person name="Lanie J.A."/>
            <person name="Ng W.-L."/>
            <person name="Kazmierczak K.M."/>
            <person name="Andrzejewski T.M."/>
            <person name="Davidsen T.M."/>
            <person name="Wayne K.J."/>
            <person name="Tettelin H."/>
            <person name="Glass J.I."/>
            <person name="Rusch D."/>
            <person name="Podicherti R."/>
            <person name="Tsui H.-C.T."/>
            <person name="Winkler M.E."/>
        </authorList>
    </citation>
    <scope>NUCLEOTIDE SEQUENCE</scope>
</reference>
<feature type="domain" description="Nucleotidyl transferase" evidence="1">
    <location>
        <begin position="6"/>
        <end position="254"/>
    </location>
</feature>